<dbReference type="Gene3D" id="3.30.450.20">
    <property type="entry name" value="PAS domain"/>
    <property type="match status" value="1"/>
</dbReference>
<keyword evidence="3 7" id="KW-0489">Methyltransferase</keyword>
<dbReference type="PROSITE" id="PS50123">
    <property type="entry name" value="CHER"/>
    <property type="match status" value="1"/>
</dbReference>
<dbReference type="InterPro" id="IPR035965">
    <property type="entry name" value="PAS-like_dom_sf"/>
</dbReference>
<dbReference type="RefSeq" id="WP_013334227.1">
    <property type="nucleotide sequence ID" value="NC_014533.1"/>
</dbReference>
<dbReference type="KEGG" id="cyj:Cyan7822_5610"/>
<dbReference type="Proteomes" id="UP000008206">
    <property type="component" value="Plasmid Cy782201"/>
</dbReference>
<dbReference type="SUPFAM" id="SSF53335">
    <property type="entry name" value="S-adenosyl-L-methionine-dependent methyltransferases"/>
    <property type="match status" value="1"/>
</dbReference>
<dbReference type="SMART" id="SM00138">
    <property type="entry name" value="MeTrc"/>
    <property type="match status" value="1"/>
</dbReference>
<dbReference type="InterPro" id="IPR050903">
    <property type="entry name" value="Bact_Chemotaxis_MeTrfase"/>
</dbReference>
<keyword evidence="4 7" id="KW-0808">Transferase</keyword>
<dbReference type="AlphaFoldDB" id="E0UKJ7"/>
<dbReference type="InterPro" id="IPR022642">
    <property type="entry name" value="CheR_C"/>
</dbReference>
<dbReference type="SUPFAM" id="SSF55785">
    <property type="entry name" value="PYP-like sensor domain (PAS domain)"/>
    <property type="match status" value="1"/>
</dbReference>
<dbReference type="InterPro" id="IPR022641">
    <property type="entry name" value="CheR_N"/>
</dbReference>
<dbReference type="EMBL" id="CP002199">
    <property type="protein sequence ID" value="ADN17477.1"/>
    <property type="molecule type" value="Genomic_DNA"/>
</dbReference>
<dbReference type="Gene3D" id="1.10.155.10">
    <property type="entry name" value="Chemotaxis receptor methyltransferase CheR, N-terminal domain"/>
    <property type="match status" value="1"/>
</dbReference>
<dbReference type="OrthoDB" id="9799157at2"/>
<dbReference type="GO" id="GO:0008983">
    <property type="term" value="F:protein-glutamate O-methyltransferase activity"/>
    <property type="evidence" value="ECO:0007669"/>
    <property type="project" value="UniProtKB-EC"/>
</dbReference>
<evidence type="ECO:0000256" key="3">
    <source>
        <dbReference type="ARBA" id="ARBA00022603"/>
    </source>
</evidence>
<evidence type="ECO:0000313" key="8">
    <source>
        <dbReference type="Proteomes" id="UP000008206"/>
    </source>
</evidence>
<sequence length="412" mass="47568">MNPPEVNLEFEALLNYLKDSRGCDLTAYKRSTLIRRFQYRMQSINIDNYQNYLQYLQQHPQEYSALLDDVLINFTSFFRDPEAWDYLAKAIIPKILKSKHTDEPIRVWSAGCAAGQEIYSLTILLAEVLGTDECLKRVQVYATDIDEVALTQAREGIYSEQQMIGLSANLIEKYFKPIEGNYVFDRTLRHKIIFGKHDLAKNAPISKIDLLVCRNVLMYFYSETQSSILVRFHFALKNTGFLLLGQTDILTQHREIFTPINLKLRIYAKGLNLEVEHVLSLNPKSSKKPTLARFTTDQSFWKTIFETSPVAQLCVDFKGYLIAANERANILFGLTLDDLNRSFLELEPGKLLDSHASGKSLYHKRRRATLKNIEWRTSSSTRHFDVESVPLFNSEKKFLGITLTFFEKSLSK</sequence>
<dbReference type="InterPro" id="IPR036804">
    <property type="entry name" value="CheR_N_sf"/>
</dbReference>
<name>E0UKJ7_GLOV7</name>
<geneLocation type="plasmid" evidence="7 8">
    <name>Cy782201</name>
</geneLocation>
<feature type="domain" description="CheR-type methyltransferase" evidence="6">
    <location>
        <begin position="1"/>
        <end position="270"/>
    </location>
</feature>
<evidence type="ECO:0000256" key="1">
    <source>
        <dbReference type="ARBA" id="ARBA00001541"/>
    </source>
</evidence>
<dbReference type="PRINTS" id="PR00996">
    <property type="entry name" value="CHERMTFRASE"/>
</dbReference>
<evidence type="ECO:0000256" key="4">
    <source>
        <dbReference type="ARBA" id="ARBA00022679"/>
    </source>
</evidence>
<dbReference type="InterPro" id="IPR029063">
    <property type="entry name" value="SAM-dependent_MTases_sf"/>
</dbReference>
<dbReference type="Pfam" id="PF00989">
    <property type="entry name" value="PAS"/>
    <property type="match status" value="1"/>
</dbReference>
<comment type="catalytic activity">
    <reaction evidence="1">
        <text>L-glutamyl-[protein] + S-adenosyl-L-methionine = [protein]-L-glutamate 5-O-methyl ester + S-adenosyl-L-homocysteine</text>
        <dbReference type="Rhea" id="RHEA:24452"/>
        <dbReference type="Rhea" id="RHEA-COMP:10208"/>
        <dbReference type="Rhea" id="RHEA-COMP:10311"/>
        <dbReference type="ChEBI" id="CHEBI:29973"/>
        <dbReference type="ChEBI" id="CHEBI:57856"/>
        <dbReference type="ChEBI" id="CHEBI:59789"/>
        <dbReference type="ChEBI" id="CHEBI:82795"/>
        <dbReference type="EC" id="2.1.1.80"/>
    </reaction>
</comment>
<reference evidence="8" key="1">
    <citation type="journal article" date="2011" name="MBio">
        <title>Novel metabolic attributes of the genus Cyanothece, comprising a group of unicellular nitrogen-fixing Cyanobacteria.</title>
        <authorList>
            <person name="Bandyopadhyay A."/>
            <person name="Elvitigala T."/>
            <person name="Welsh E."/>
            <person name="Stockel J."/>
            <person name="Liberton M."/>
            <person name="Min H."/>
            <person name="Sherman L.A."/>
            <person name="Pakrasi H.B."/>
        </authorList>
    </citation>
    <scope>NUCLEOTIDE SEQUENCE [LARGE SCALE GENOMIC DNA]</scope>
    <source>
        <strain evidence="8">PCC 7822</strain>
        <plasmid evidence="8">Cy782201</plasmid>
    </source>
</reference>
<evidence type="ECO:0000256" key="2">
    <source>
        <dbReference type="ARBA" id="ARBA00012534"/>
    </source>
</evidence>
<dbReference type="GO" id="GO:0032259">
    <property type="term" value="P:methylation"/>
    <property type="evidence" value="ECO:0007669"/>
    <property type="project" value="UniProtKB-KW"/>
</dbReference>
<dbReference type="PANTHER" id="PTHR24422">
    <property type="entry name" value="CHEMOTAXIS PROTEIN METHYLTRANSFERASE"/>
    <property type="match status" value="1"/>
</dbReference>
<dbReference type="HOGENOM" id="CLU_000892_4_0_3"/>
<keyword evidence="7" id="KW-0614">Plasmid</keyword>
<dbReference type="CDD" id="cd02440">
    <property type="entry name" value="AdoMet_MTases"/>
    <property type="match status" value="1"/>
</dbReference>
<dbReference type="PANTHER" id="PTHR24422:SF10">
    <property type="entry name" value="CHEMOTAXIS PROTEIN METHYLTRANSFERASE 2"/>
    <property type="match status" value="1"/>
</dbReference>
<dbReference type="GO" id="GO:0006355">
    <property type="term" value="P:regulation of DNA-templated transcription"/>
    <property type="evidence" value="ECO:0007669"/>
    <property type="project" value="InterPro"/>
</dbReference>
<dbReference type="Gene3D" id="3.40.50.150">
    <property type="entry name" value="Vaccinia Virus protein VP39"/>
    <property type="match status" value="1"/>
</dbReference>
<dbReference type="NCBIfam" id="TIGR00229">
    <property type="entry name" value="sensory_box"/>
    <property type="match status" value="1"/>
</dbReference>
<protein>
    <recommendedName>
        <fullName evidence="2">protein-glutamate O-methyltransferase</fullName>
        <ecNumber evidence="2">2.1.1.80</ecNumber>
    </recommendedName>
</protein>
<dbReference type="Pfam" id="PF01739">
    <property type="entry name" value="CheR"/>
    <property type="match status" value="1"/>
</dbReference>
<organism evidence="7 8">
    <name type="scientific">Gloeothece verrucosa (strain PCC 7822)</name>
    <name type="common">Cyanothece sp. (strain PCC 7822)</name>
    <dbReference type="NCBI Taxonomy" id="497965"/>
    <lineage>
        <taxon>Bacteria</taxon>
        <taxon>Bacillati</taxon>
        <taxon>Cyanobacteriota</taxon>
        <taxon>Cyanophyceae</taxon>
        <taxon>Oscillatoriophycideae</taxon>
        <taxon>Chroococcales</taxon>
        <taxon>Aphanothecaceae</taxon>
        <taxon>Gloeothece</taxon>
        <taxon>Gloeothece verrucosa</taxon>
    </lineage>
</organism>
<proteinExistence type="predicted"/>
<evidence type="ECO:0000313" key="7">
    <source>
        <dbReference type="EMBL" id="ADN17477.1"/>
    </source>
</evidence>
<dbReference type="InterPro" id="IPR000780">
    <property type="entry name" value="CheR_MeTrfase"/>
</dbReference>
<dbReference type="EC" id="2.1.1.80" evidence="2"/>
<accession>E0UKJ7</accession>
<evidence type="ECO:0000259" key="6">
    <source>
        <dbReference type="PROSITE" id="PS50123"/>
    </source>
</evidence>
<dbReference type="Pfam" id="PF03705">
    <property type="entry name" value="CheR_N"/>
    <property type="match status" value="1"/>
</dbReference>
<dbReference type="InterPro" id="IPR013767">
    <property type="entry name" value="PAS_fold"/>
</dbReference>
<keyword evidence="8" id="KW-1185">Reference proteome</keyword>
<gene>
    <name evidence="7" type="ordered locus">Cyan7822_5610</name>
</gene>
<evidence type="ECO:0000256" key="5">
    <source>
        <dbReference type="ARBA" id="ARBA00022691"/>
    </source>
</evidence>
<dbReference type="InterPro" id="IPR000014">
    <property type="entry name" value="PAS"/>
</dbReference>
<dbReference type="SUPFAM" id="SSF47757">
    <property type="entry name" value="Chemotaxis receptor methyltransferase CheR, N-terminal domain"/>
    <property type="match status" value="1"/>
</dbReference>
<keyword evidence="5" id="KW-0949">S-adenosyl-L-methionine</keyword>